<evidence type="ECO:0000256" key="2">
    <source>
        <dbReference type="ARBA" id="ARBA00023316"/>
    </source>
</evidence>
<proteinExistence type="predicted"/>
<dbReference type="Pfam" id="PF08239">
    <property type="entry name" value="SH3_3"/>
    <property type="match status" value="5"/>
</dbReference>
<feature type="domain" description="SH3b" evidence="4">
    <location>
        <begin position="330"/>
        <end position="394"/>
    </location>
</feature>
<dbReference type="PANTHER" id="PTHR34408:SF1">
    <property type="entry name" value="GLYCOSYL HYDROLASE FAMILY 19 DOMAIN-CONTAINING PROTEIN HI_1415"/>
    <property type="match status" value="1"/>
</dbReference>
<dbReference type="CDD" id="cd02696">
    <property type="entry name" value="MurNAc-LAA"/>
    <property type="match status" value="1"/>
</dbReference>
<dbReference type="InterPro" id="IPR052354">
    <property type="entry name" value="Cell_Wall_Dynamics_Protein"/>
</dbReference>
<gene>
    <name evidence="5" type="ORF">K9V48_03635</name>
</gene>
<name>A0ABS7UM16_9BACI</name>
<dbReference type="SMART" id="SM00646">
    <property type="entry name" value="Ami_3"/>
    <property type="match status" value="1"/>
</dbReference>
<feature type="domain" description="SH3b" evidence="4">
    <location>
        <begin position="100"/>
        <end position="171"/>
    </location>
</feature>
<dbReference type="InterPro" id="IPR002508">
    <property type="entry name" value="MurNAc-LAA_cat"/>
</dbReference>
<dbReference type="Gene3D" id="2.30.30.40">
    <property type="entry name" value="SH3 Domains"/>
    <property type="match status" value="5"/>
</dbReference>
<dbReference type="Pfam" id="PF01520">
    <property type="entry name" value="Amidase_3"/>
    <property type="match status" value="1"/>
</dbReference>
<dbReference type="InterPro" id="IPR017293">
    <property type="entry name" value="N-acetylmuramoyl-L-ala_amidase"/>
</dbReference>
<dbReference type="Proteomes" id="UP001165287">
    <property type="component" value="Unassembled WGS sequence"/>
</dbReference>
<evidence type="ECO:0000313" key="6">
    <source>
        <dbReference type="Proteomes" id="UP001165287"/>
    </source>
</evidence>
<keyword evidence="6" id="KW-1185">Reference proteome</keyword>
<sequence length="586" mass="63184">MIRKGLTIFICFALFFAASFVCAIPTSNAANEQIIINVDVLNVRSGAALSSAVIAKVKKGQAYDVVEKKNDWIKIKLSSNSTGWVAEWLVTQRKGANHTSTTQSITSDGGTVESAASGLRFRSGPGTSFAVVGVFEKGKKATYLTKSGDWIKISYLGKQGWVSASYVKGNTSNSNSQQSEVVTNKASVTATSLNVRKTPTTSGARVGSLKKNTIVAVNQVQGDWVQIETTGLKGWVHNDYLTFTTSNHSTGNSRVANASGTVTATTLSIRDNGSLNGKIIGSISKGTKVSIVEEKNDWYKISNHSNKTGWVAGWYISKSDTKNATAQSSNNNKQVNILYDGTNIRSGSSTSHSILKRANVGETYEIIDTIGDWYKIKLKGKQIGYIAGWVAGTSGVSSPVTKSGSAQYVKNKTIVIDPGHGGQDSGAVGSRGTLEKKLTLATSKLLYNKLKSAGANVYLTRSNDSYVSLSSRVATSNYRNAQAFISLHFDSMSDRSASGTTIYYFNSQKDARLAAKLNSEVVKQTKLRDRGTRYGNFHVLRENHAPAALLELGFLSNRAEELTVQTTSYQERAAQGIFNGLAQYFK</sequence>
<evidence type="ECO:0000256" key="3">
    <source>
        <dbReference type="SAM" id="SignalP"/>
    </source>
</evidence>
<feature type="signal peptide" evidence="3">
    <location>
        <begin position="1"/>
        <end position="23"/>
    </location>
</feature>
<comment type="caution">
    <text evidence="5">The sequence shown here is derived from an EMBL/GenBank/DDBJ whole genome shotgun (WGS) entry which is preliminary data.</text>
</comment>
<dbReference type="PANTHER" id="PTHR34408">
    <property type="entry name" value="FAMILY PROTEIN, PUTATIVE-RELATED"/>
    <property type="match status" value="1"/>
</dbReference>
<evidence type="ECO:0000259" key="4">
    <source>
        <dbReference type="PROSITE" id="PS51781"/>
    </source>
</evidence>
<dbReference type="SMART" id="SM00287">
    <property type="entry name" value="SH3b"/>
    <property type="match status" value="5"/>
</dbReference>
<reference evidence="5" key="1">
    <citation type="submission" date="2024-05" db="EMBL/GenBank/DDBJ databases">
        <title>Metabacillus sp. nov., isolated from the rhizosphere soil of tomato plants.</title>
        <authorList>
            <person name="Ma R."/>
        </authorList>
    </citation>
    <scope>NUCLEOTIDE SEQUENCE</scope>
    <source>
        <strain evidence="5">DBTR6</strain>
    </source>
</reference>
<evidence type="ECO:0000256" key="1">
    <source>
        <dbReference type="ARBA" id="ARBA00022801"/>
    </source>
</evidence>
<protein>
    <submittedName>
        <fullName evidence="5">SH3 domain-containing protein</fullName>
    </submittedName>
</protein>
<feature type="domain" description="SH3b" evidence="4">
    <location>
        <begin position="257"/>
        <end position="320"/>
    </location>
</feature>
<feature type="domain" description="SH3b" evidence="4">
    <location>
        <begin position="183"/>
        <end position="245"/>
    </location>
</feature>
<dbReference type="PIRSF" id="PIRSF037846">
    <property type="entry name" value="Autolysin_YrvJ_prd"/>
    <property type="match status" value="1"/>
</dbReference>
<evidence type="ECO:0000313" key="5">
    <source>
        <dbReference type="EMBL" id="MBZ5749356.1"/>
    </source>
</evidence>
<feature type="chain" id="PRO_5045600876" evidence="3">
    <location>
        <begin position="24"/>
        <end position="586"/>
    </location>
</feature>
<dbReference type="InterPro" id="IPR003646">
    <property type="entry name" value="SH3-like_bac-type"/>
</dbReference>
<dbReference type="SUPFAM" id="SSF53187">
    <property type="entry name" value="Zn-dependent exopeptidases"/>
    <property type="match status" value="1"/>
</dbReference>
<dbReference type="PROSITE" id="PS51781">
    <property type="entry name" value="SH3B"/>
    <property type="match status" value="5"/>
</dbReference>
<keyword evidence="3" id="KW-0732">Signal</keyword>
<keyword evidence="2" id="KW-0961">Cell wall biogenesis/degradation</keyword>
<dbReference type="RefSeq" id="WP_224137022.1">
    <property type="nucleotide sequence ID" value="NZ_JAIQUM010000005.1"/>
</dbReference>
<organism evidence="5 6">
    <name type="scientific">Metabacillus rhizolycopersici</name>
    <dbReference type="NCBI Taxonomy" id="2875709"/>
    <lineage>
        <taxon>Bacteria</taxon>
        <taxon>Bacillati</taxon>
        <taxon>Bacillota</taxon>
        <taxon>Bacilli</taxon>
        <taxon>Bacillales</taxon>
        <taxon>Bacillaceae</taxon>
        <taxon>Metabacillus</taxon>
    </lineage>
</organism>
<feature type="domain" description="SH3b" evidence="4">
    <location>
        <begin position="30"/>
        <end position="94"/>
    </location>
</feature>
<dbReference type="EMBL" id="JAIQUM010000005">
    <property type="protein sequence ID" value="MBZ5749356.1"/>
    <property type="molecule type" value="Genomic_DNA"/>
</dbReference>
<dbReference type="Gene3D" id="3.40.630.40">
    <property type="entry name" value="Zn-dependent exopeptidases"/>
    <property type="match status" value="1"/>
</dbReference>
<keyword evidence="1" id="KW-0378">Hydrolase</keyword>
<accession>A0ABS7UM16</accession>